<evidence type="ECO:0000256" key="2">
    <source>
        <dbReference type="ARBA" id="ARBA00023015"/>
    </source>
</evidence>
<dbReference type="Gene3D" id="1.10.10.10">
    <property type="entry name" value="Winged helix-like DNA-binding domain superfamily/Winged helix DNA-binding domain"/>
    <property type="match status" value="1"/>
</dbReference>
<proteinExistence type="inferred from homology"/>
<protein>
    <submittedName>
        <fullName evidence="7">LysR family transcriptional regulator</fullName>
    </submittedName>
</protein>
<dbReference type="Gene3D" id="3.40.190.290">
    <property type="match status" value="1"/>
</dbReference>
<sequence length="293" mass="32918">MQWLNYHHLQYFYTIAQEGSIAKAAAKLNIGQPTLSTQLKQLEESLGRPLFERSKQRLHLTEAGKIAFEYADQVFRIGSEMIEALEDRLQNNRIHVQIGALDSVPKHIIKEVILKAYEAGNCMVSVLEGAGDKLLRELSAHEVDLLLSNYAPSVDFQTVYAKSVAKIDVVVCASEKYKHLKKNFPRSLEGQPFVFPTIHSKLRRDIDHYFSVNGIKVDCVAETQDTSLQTLLGTEGVGLIPIADVVAKDLVKEKKLVVLGKLNGVYEEIWLMAASRKIENPIVAKLMKEFSLK</sequence>
<dbReference type="EMBL" id="JANRMI010000001">
    <property type="protein sequence ID" value="MDG0815658.1"/>
    <property type="molecule type" value="Genomic_DNA"/>
</dbReference>
<dbReference type="Proteomes" id="UP001152321">
    <property type="component" value="Unassembled WGS sequence"/>
</dbReference>
<keyword evidence="4" id="KW-0010">Activator</keyword>
<dbReference type="SUPFAM" id="SSF53850">
    <property type="entry name" value="Periplasmic binding protein-like II"/>
    <property type="match status" value="1"/>
</dbReference>
<dbReference type="Pfam" id="PF03466">
    <property type="entry name" value="LysR_substrate"/>
    <property type="match status" value="1"/>
</dbReference>
<evidence type="ECO:0000259" key="6">
    <source>
        <dbReference type="PROSITE" id="PS50931"/>
    </source>
</evidence>
<dbReference type="PANTHER" id="PTHR30293">
    <property type="entry name" value="TRANSCRIPTIONAL REGULATORY PROTEIN NAC-RELATED"/>
    <property type="match status" value="1"/>
</dbReference>
<evidence type="ECO:0000256" key="5">
    <source>
        <dbReference type="ARBA" id="ARBA00023163"/>
    </source>
</evidence>
<dbReference type="PROSITE" id="PS50931">
    <property type="entry name" value="HTH_LYSR"/>
    <property type="match status" value="1"/>
</dbReference>
<dbReference type="PRINTS" id="PR00039">
    <property type="entry name" value="HTHLYSR"/>
</dbReference>
<keyword evidence="5" id="KW-0804">Transcription</keyword>
<dbReference type="InterPro" id="IPR036390">
    <property type="entry name" value="WH_DNA-bd_sf"/>
</dbReference>
<organism evidence="7 8">
    <name type="scientific">Bdellovibrio svalbardensis</name>
    <dbReference type="NCBI Taxonomy" id="2972972"/>
    <lineage>
        <taxon>Bacteria</taxon>
        <taxon>Pseudomonadati</taxon>
        <taxon>Bdellovibrionota</taxon>
        <taxon>Bdellovibrionia</taxon>
        <taxon>Bdellovibrionales</taxon>
        <taxon>Pseudobdellovibrionaceae</taxon>
        <taxon>Bdellovibrio</taxon>
    </lineage>
</organism>
<dbReference type="InterPro" id="IPR000847">
    <property type="entry name" value="LysR_HTH_N"/>
</dbReference>
<comment type="similarity">
    <text evidence="1">Belongs to the LysR transcriptional regulatory family.</text>
</comment>
<keyword evidence="3" id="KW-0238">DNA-binding</keyword>
<feature type="domain" description="HTH lysR-type" evidence="6">
    <location>
        <begin position="4"/>
        <end position="61"/>
    </location>
</feature>
<evidence type="ECO:0000313" key="8">
    <source>
        <dbReference type="Proteomes" id="UP001152321"/>
    </source>
</evidence>
<keyword evidence="2" id="KW-0805">Transcription regulation</keyword>
<dbReference type="SUPFAM" id="SSF46785">
    <property type="entry name" value="Winged helix' DNA-binding domain"/>
    <property type="match status" value="1"/>
</dbReference>
<dbReference type="PANTHER" id="PTHR30293:SF2">
    <property type="entry name" value="TRANSCRIPTIONAL ACTIVATOR PROTEIN NHAR"/>
    <property type="match status" value="1"/>
</dbReference>
<accession>A0ABT6DKM1</accession>
<gene>
    <name evidence="7" type="ORF">NWE73_04730</name>
</gene>
<comment type="caution">
    <text evidence="7">The sequence shown here is derived from an EMBL/GenBank/DDBJ whole genome shotgun (WGS) entry which is preliminary data.</text>
</comment>
<evidence type="ECO:0000256" key="1">
    <source>
        <dbReference type="ARBA" id="ARBA00009437"/>
    </source>
</evidence>
<evidence type="ECO:0000256" key="4">
    <source>
        <dbReference type="ARBA" id="ARBA00023159"/>
    </source>
</evidence>
<keyword evidence="8" id="KW-1185">Reference proteome</keyword>
<evidence type="ECO:0000256" key="3">
    <source>
        <dbReference type="ARBA" id="ARBA00023125"/>
    </source>
</evidence>
<dbReference type="Pfam" id="PF00126">
    <property type="entry name" value="HTH_1"/>
    <property type="match status" value="1"/>
</dbReference>
<name>A0ABT6DKM1_9BACT</name>
<evidence type="ECO:0000313" key="7">
    <source>
        <dbReference type="EMBL" id="MDG0815658.1"/>
    </source>
</evidence>
<dbReference type="InterPro" id="IPR005119">
    <property type="entry name" value="LysR_subst-bd"/>
</dbReference>
<reference evidence="7" key="1">
    <citation type="submission" date="2022-08" db="EMBL/GenBank/DDBJ databases">
        <title>Novel Bdellovibrio Species Isolated from Svalbard: Designation Bdellovibrio svalbardensis.</title>
        <authorList>
            <person name="Mitchell R.J."/>
            <person name="Choi S.Y."/>
        </authorList>
    </citation>
    <scope>NUCLEOTIDE SEQUENCE</scope>
    <source>
        <strain evidence="7">PAP01</strain>
    </source>
</reference>
<dbReference type="InterPro" id="IPR036388">
    <property type="entry name" value="WH-like_DNA-bd_sf"/>
</dbReference>
<dbReference type="RefSeq" id="WP_277577131.1">
    <property type="nucleotide sequence ID" value="NZ_JANRMI010000001.1"/>
</dbReference>